<sequence>MVPLEVEREDASGVAGGAGVVPTGSAAAPISALSRLAFKDALLQLEATVRKTRDVSSAAMLQLWQVAEKHLGVEVEIEDPALRGLFGVHVLAVEELCNRVRTQAEATSAAVDLWSQPQVGITAAGMRLLGDLELGDGRALDADLVDADVAAAEARARLCARLQAEVLEALDARLRQHVEVREVVRQRQRWGAYADAARRDVAWLRKESHHPSGLAPSLRSSGPLEQAEVRLREASEQVSLLDGRLLGRLTELQEDSVAAVQRPWAALMQIQSEFFMAQQAIWAPLAATFQEFAVGPAAIAGSRGA</sequence>
<reference evidence="1" key="1">
    <citation type="submission" date="2021-01" db="EMBL/GenBank/DDBJ databases">
        <authorList>
            <person name="Corre E."/>
            <person name="Pelletier E."/>
            <person name="Niang G."/>
            <person name="Scheremetjew M."/>
            <person name="Finn R."/>
            <person name="Kale V."/>
            <person name="Holt S."/>
            <person name="Cochrane G."/>
            <person name="Meng A."/>
            <person name="Brown T."/>
            <person name="Cohen L."/>
        </authorList>
    </citation>
    <scope>NUCLEOTIDE SEQUENCE</scope>
    <source>
        <strain evidence="1">Pbaha01</strain>
    </source>
</reference>
<name>A0A7S0AD48_9DINO</name>
<organism evidence="1">
    <name type="scientific">Pyrodinium bahamense</name>
    <dbReference type="NCBI Taxonomy" id="73915"/>
    <lineage>
        <taxon>Eukaryota</taxon>
        <taxon>Sar</taxon>
        <taxon>Alveolata</taxon>
        <taxon>Dinophyceae</taxon>
        <taxon>Gonyaulacales</taxon>
        <taxon>Pyrocystaceae</taxon>
        <taxon>Pyrodinium</taxon>
    </lineage>
</organism>
<dbReference type="EMBL" id="HBEG01024205">
    <property type="protein sequence ID" value="CAD8360094.1"/>
    <property type="molecule type" value="Transcribed_RNA"/>
</dbReference>
<gene>
    <name evidence="1" type="ORF">PBAH0796_LOCUS14678</name>
</gene>
<dbReference type="InterPro" id="IPR027267">
    <property type="entry name" value="AH/BAR_dom_sf"/>
</dbReference>
<accession>A0A7S0AD48</accession>
<evidence type="ECO:0000313" key="1">
    <source>
        <dbReference type="EMBL" id="CAD8360094.1"/>
    </source>
</evidence>
<dbReference type="AlphaFoldDB" id="A0A7S0AD48"/>
<dbReference type="Gene3D" id="1.20.1270.60">
    <property type="entry name" value="Arfaptin homology (AH) domain/BAR domain"/>
    <property type="match status" value="1"/>
</dbReference>
<dbReference type="SUPFAM" id="SSF103657">
    <property type="entry name" value="BAR/IMD domain-like"/>
    <property type="match status" value="1"/>
</dbReference>
<proteinExistence type="predicted"/>
<protein>
    <submittedName>
        <fullName evidence="1">Uncharacterized protein</fullName>
    </submittedName>
</protein>